<organism evidence="2 3">
    <name type="scientific">Rhynchosporium agropyri</name>
    <dbReference type="NCBI Taxonomy" id="914238"/>
    <lineage>
        <taxon>Eukaryota</taxon>
        <taxon>Fungi</taxon>
        <taxon>Dikarya</taxon>
        <taxon>Ascomycota</taxon>
        <taxon>Pezizomycotina</taxon>
        <taxon>Leotiomycetes</taxon>
        <taxon>Helotiales</taxon>
        <taxon>Ploettnerulaceae</taxon>
        <taxon>Rhynchosporium</taxon>
    </lineage>
</organism>
<reference evidence="3" key="1">
    <citation type="submission" date="2016-03" db="EMBL/GenBank/DDBJ databases">
        <authorList>
            <person name="Guldener U."/>
        </authorList>
    </citation>
    <scope>NUCLEOTIDE SEQUENCE [LARGE SCALE GENOMIC DNA]</scope>
    <source>
        <strain evidence="3">04CH-RAC-A.6.1</strain>
    </source>
</reference>
<feature type="region of interest" description="Disordered" evidence="1">
    <location>
        <begin position="40"/>
        <end position="59"/>
    </location>
</feature>
<protein>
    <submittedName>
        <fullName evidence="2">Uncharacterized protein</fullName>
    </submittedName>
</protein>
<dbReference type="InterPro" id="IPR021842">
    <property type="entry name" value="DUF3435"/>
</dbReference>
<evidence type="ECO:0000313" key="2">
    <source>
        <dbReference type="EMBL" id="CZT03152.1"/>
    </source>
</evidence>
<evidence type="ECO:0000256" key="1">
    <source>
        <dbReference type="SAM" id="MobiDB-lite"/>
    </source>
</evidence>
<dbReference type="Proteomes" id="UP000178912">
    <property type="component" value="Unassembled WGS sequence"/>
</dbReference>
<dbReference type="Pfam" id="PF11917">
    <property type="entry name" value="DUF3435"/>
    <property type="match status" value="1"/>
</dbReference>
<evidence type="ECO:0000313" key="3">
    <source>
        <dbReference type="Proteomes" id="UP000178912"/>
    </source>
</evidence>
<dbReference type="PANTHER" id="PTHR37535:SF4">
    <property type="entry name" value="FLUG DOMAIN-CONTAINING PROTEIN"/>
    <property type="match status" value="1"/>
</dbReference>
<proteinExistence type="predicted"/>
<dbReference type="AlphaFoldDB" id="A0A1E1KY20"/>
<sequence>MASIVRSRYLMSKGVAGSGNHVVAVYVVSLLEHTRFQARISSPGRSSPRTEARNCSSGTATDAVRDQVIRHNLSSAVYNRAYINERVDFVTYSAVLERSSADGALRILSRISLICDPRALVHVRDNILAAFSSDLCIVDLEEQLARSAAEISIWRAANYGFRLLEQPIS</sequence>
<name>A0A1E1KY20_9HELO</name>
<keyword evidence="3" id="KW-1185">Reference proteome</keyword>
<dbReference type="EMBL" id="FJUX01000060">
    <property type="protein sequence ID" value="CZT03152.1"/>
    <property type="molecule type" value="Genomic_DNA"/>
</dbReference>
<dbReference type="OrthoDB" id="4485682at2759"/>
<dbReference type="PANTHER" id="PTHR37535">
    <property type="entry name" value="FLUG DOMAIN PROTEIN"/>
    <property type="match status" value="1"/>
</dbReference>
<gene>
    <name evidence="2" type="ORF">RAG0_18062</name>
</gene>
<accession>A0A1E1KY20</accession>